<keyword evidence="3" id="KW-1185">Reference proteome</keyword>
<reference evidence="2 3" key="1">
    <citation type="journal article" date="2018" name="Mol. Biol. Evol.">
        <title>Analysis of the draft genome of the red seaweed Gracilariopsis chorda provides insights into genome size evolution in Rhodophyta.</title>
        <authorList>
            <person name="Lee J."/>
            <person name="Yang E.C."/>
            <person name="Graf L."/>
            <person name="Yang J.H."/>
            <person name="Qiu H."/>
            <person name="Zel Zion U."/>
            <person name="Chan C.X."/>
            <person name="Stephens T.G."/>
            <person name="Weber A.P.M."/>
            <person name="Boo G.H."/>
            <person name="Boo S.M."/>
            <person name="Kim K.M."/>
            <person name="Shin Y."/>
            <person name="Jung M."/>
            <person name="Lee S.J."/>
            <person name="Yim H.S."/>
            <person name="Lee J.H."/>
            <person name="Bhattacharya D."/>
            <person name="Yoon H.S."/>
        </authorList>
    </citation>
    <scope>NUCLEOTIDE SEQUENCE [LARGE SCALE GENOMIC DNA]</scope>
    <source>
        <strain evidence="2 3">SKKU-2015</strain>
        <tissue evidence="2">Whole body</tissue>
    </source>
</reference>
<accession>A0A2V3IF76</accession>
<protein>
    <submittedName>
        <fullName evidence="2">Uncharacterized protein</fullName>
    </submittedName>
</protein>
<dbReference type="AlphaFoldDB" id="A0A2V3IF76"/>
<proteinExistence type="predicted"/>
<dbReference type="EMBL" id="NBIV01000263">
    <property type="protein sequence ID" value="PXF40713.1"/>
    <property type="molecule type" value="Genomic_DNA"/>
</dbReference>
<evidence type="ECO:0000313" key="2">
    <source>
        <dbReference type="EMBL" id="PXF40713.1"/>
    </source>
</evidence>
<evidence type="ECO:0000313" key="1">
    <source>
        <dbReference type="EMBL" id="PXF40388.1"/>
    </source>
</evidence>
<comment type="caution">
    <text evidence="2">The sequence shown here is derived from an EMBL/GenBank/DDBJ whole genome shotgun (WGS) entry which is preliminary data.</text>
</comment>
<sequence length="107" mass="11981">MNVAFGVVAETGRAKNQRLPLPLVPRITKANFRRAGVFIRRKDGEWCLEYPGFSLVKEGTGCRGKRECTNEHVVDRSMRIVGTREKGLCLVFAVVNTVARLVDFETA</sequence>
<organism evidence="2 3">
    <name type="scientific">Gracilariopsis chorda</name>
    <dbReference type="NCBI Taxonomy" id="448386"/>
    <lineage>
        <taxon>Eukaryota</taxon>
        <taxon>Rhodophyta</taxon>
        <taxon>Florideophyceae</taxon>
        <taxon>Rhodymeniophycidae</taxon>
        <taxon>Gracilariales</taxon>
        <taxon>Gracilariaceae</taxon>
        <taxon>Gracilariopsis</taxon>
    </lineage>
</organism>
<dbReference type="EMBL" id="NBIV01000302">
    <property type="protein sequence ID" value="PXF40388.1"/>
    <property type="molecule type" value="Genomic_DNA"/>
</dbReference>
<gene>
    <name evidence="2" type="ORF">BWQ96_09546</name>
    <name evidence="1" type="ORF">BWQ96_09906</name>
</gene>
<name>A0A2V3IF76_9FLOR</name>
<dbReference type="Proteomes" id="UP000247409">
    <property type="component" value="Unassembled WGS sequence"/>
</dbReference>
<evidence type="ECO:0000313" key="3">
    <source>
        <dbReference type="Proteomes" id="UP000247409"/>
    </source>
</evidence>